<dbReference type="Gene3D" id="1.10.20.140">
    <property type="match status" value="1"/>
</dbReference>
<dbReference type="InterPro" id="IPR014716">
    <property type="entry name" value="Fibrinogen_a/b/g_C_1"/>
</dbReference>
<dbReference type="InterPro" id="IPR002181">
    <property type="entry name" value="Fibrinogen_a/b/g_C_dom"/>
</dbReference>
<name>B0XHN0_CULQU</name>
<dbReference type="InterPro" id="IPR027417">
    <property type="entry name" value="P-loop_NTPase"/>
</dbReference>
<gene>
    <name evidence="4" type="primary">6052987</name>
    <name evidence="3" type="ORF">CpipJ_CPIJ018858</name>
</gene>
<accession>B0XHN0</accession>
<sequence length="338" mass="37634">MPIVVGGTNYYIESVLWQVLVGTGIHEERTRRRTTSSSSSQEEDAKRPKLSSTLEESESGGNRESAKEDDAKKVVGSENESGEQVEKIAASGDDADEEESELVARVLPMATEQLEQLESPVLHRVLRRVDPVSADRLHPNNKRKIVSLFNIFERMSNTLNRNQTLTEDSSGNLYMLNIVKSLTLNAPTSNLTTNSEQQSLELRVAKLESLATTLLQNQKSLQDQLAILKQSGVTSGDKVHPLDPCQSANSSGMVHLRELRKEAYCEMDFLEGGWIVFQQQVSSALSFNLNWAQYRLGFGTVGKDENYWLGLEPVHQITNSGDYELAVDLLEKWTSTGC</sequence>
<organism>
    <name type="scientific">Culex quinquefasciatus</name>
    <name type="common">Southern house mosquito</name>
    <name type="synonym">Culex pungens</name>
    <dbReference type="NCBI Taxonomy" id="7176"/>
    <lineage>
        <taxon>Eukaryota</taxon>
        <taxon>Metazoa</taxon>
        <taxon>Ecdysozoa</taxon>
        <taxon>Arthropoda</taxon>
        <taxon>Hexapoda</taxon>
        <taxon>Insecta</taxon>
        <taxon>Pterygota</taxon>
        <taxon>Neoptera</taxon>
        <taxon>Endopterygota</taxon>
        <taxon>Diptera</taxon>
        <taxon>Nematocera</taxon>
        <taxon>Culicoidea</taxon>
        <taxon>Culicidae</taxon>
        <taxon>Culicinae</taxon>
        <taxon>Culicini</taxon>
        <taxon>Culex</taxon>
        <taxon>Culex</taxon>
    </lineage>
</organism>
<dbReference type="EMBL" id="DS233182">
    <property type="protein sequence ID" value="EDS28537.1"/>
    <property type="molecule type" value="Genomic_DNA"/>
</dbReference>
<reference evidence="4" key="2">
    <citation type="submission" date="2021-02" db="UniProtKB">
        <authorList>
            <consortium name="EnsemblMetazoa"/>
        </authorList>
    </citation>
    <scope>IDENTIFICATION</scope>
    <source>
        <strain evidence="4">JHB</strain>
    </source>
</reference>
<dbReference type="SMART" id="SM00186">
    <property type="entry name" value="FBG"/>
    <property type="match status" value="1"/>
</dbReference>
<dbReference type="InterPro" id="IPR050373">
    <property type="entry name" value="Fibrinogen_C-term_domain"/>
</dbReference>
<dbReference type="Pfam" id="PF01715">
    <property type="entry name" value="IPPT"/>
    <property type="match status" value="1"/>
</dbReference>
<dbReference type="Gene3D" id="3.90.215.10">
    <property type="entry name" value="Gamma Fibrinogen, chain A, domain 1"/>
    <property type="match status" value="1"/>
</dbReference>
<feature type="domain" description="Fibrinogen C-terminal" evidence="2">
    <location>
        <begin position="236"/>
        <end position="338"/>
    </location>
</feature>
<dbReference type="VEuPathDB" id="VectorBase:CQUJHB007899"/>
<dbReference type="VEuPathDB" id="VectorBase:CPIJ018858"/>
<reference evidence="3" key="1">
    <citation type="submission" date="2007-03" db="EMBL/GenBank/DDBJ databases">
        <title>Annotation of Culex pipiens quinquefasciatus.</title>
        <authorList>
            <consortium name="The Broad Institute Genome Sequencing Platform"/>
            <person name="Atkinson P.W."/>
            <person name="Hemingway J."/>
            <person name="Christensen B.M."/>
            <person name="Higgs S."/>
            <person name="Kodira C."/>
            <person name="Hannick L."/>
            <person name="Megy K."/>
            <person name="O'Leary S."/>
            <person name="Pearson M."/>
            <person name="Haas B.J."/>
            <person name="Mauceli E."/>
            <person name="Wortman J.R."/>
            <person name="Lee N.H."/>
            <person name="Guigo R."/>
            <person name="Stanke M."/>
            <person name="Alvarado L."/>
            <person name="Amedeo P."/>
            <person name="Antoine C.H."/>
            <person name="Arensburger P."/>
            <person name="Bidwell S.L."/>
            <person name="Crawford M."/>
            <person name="Camaro F."/>
            <person name="Devon K."/>
            <person name="Engels R."/>
            <person name="Hammond M."/>
            <person name="Howarth C."/>
            <person name="Koehrsen M."/>
            <person name="Lawson D."/>
            <person name="Montgomery P."/>
            <person name="Nene V."/>
            <person name="Nusbaum C."/>
            <person name="Puiu D."/>
            <person name="Romero-Severson J."/>
            <person name="Severson D.W."/>
            <person name="Shumway M."/>
            <person name="Sisk P."/>
            <person name="Stolte C."/>
            <person name="Zeng Q."/>
            <person name="Eisenstadt E."/>
            <person name="Fraser-Liggett C."/>
            <person name="Strausberg R."/>
            <person name="Galagan J."/>
            <person name="Birren B."/>
            <person name="Collins F.H."/>
        </authorList>
    </citation>
    <scope>NUCLEOTIDE SEQUENCE [LARGE SCALE GENOMIC DNA]</scope>
    <source>
        <strain evidence="3">JHB</strain>
    </source>
</reference>
<evidence type="ECO:0000313" key="5">
    <source>
        <dbReference type="Proteomes" id="UP000002320"/>
    </source>
</evidence>
<dbReference type="HOGENOM" id="CLU_821975_0_0_1"/>
<proteinExistence type="predicted"/>
<dbReference type="PROSITE" id="PS51406">
    <property type="entry name" value="FIBRINOGEN_C_2"/>
    <property type="match status" value="1"/>
</dbReference>
<dbReference type="KEGG" id="cqu:CpipJ_CPIJ018858"/>
<evidence type="ECO:0000313" key="4">
    <source>
        <dbReference type="EnsemblMetazoa" id="CPIJ018858-PA"/>
    </source>
</evidence>
<dbReference type="eggNOG" id="KOG2579">
    <property type="taxonomic scope" value="Eukaryota"/>
</dbReference>
<dbReference type="AlphaFoldDB" id="B0XHN0"/>
<protein>
    <submittedName>
        <fullName evidence="3 4">Fibrinogen and fibronectin</fullName>
    </submittedName>
</protein>
<dbReference type="InterPro" id="IPR036056">
    <property type="entry name" value="Fibrinogen-like_C"/>
</dbReference>
<dbReference type="Proteomes" id="UP000002320">
    <property type="component" value="Unassembled WGS sequence"/>
</dbReference>
<dbReference type="Pfam" id="PF00147">
    <property type="entry name" value="Fibrinogen_C"/>
    <property type="match status" value="1"/>
</dbReference>
<feature type="region of interest" description="Disordered" evidence="1">
    <location>
        <begin position="28"/>
        <end position="99"/>
    </location>
</feature>
<evidence type="ECO:0000313" key="3">
    <source>
        <dbReference type="EMBL" id="EDS28537.1"/>
    </source>
</evidence>
<feature type="compositionally biased region" description="Basic and acidic residues" evidence="1">
    <location>
        <begin position="64"/>
        <end position="75"/>
    </location>
</feature>
<dbReference type="InParanoid" id="B0XHN0"/>
<dbReference type="Gene3D" id="3.40.50.300">
    <property type="entry name" value="P-loop containing nucleotide triphosphate hydrolases"/>
    <property type="match status" value="1"/>
</dbReference>
<dbReference type="STRING" id="7176.B0XHN0"/>
<keyword evidence="5" id="KW-1185">Reference proteome</keyword>
<evidence type="ECO:0000256" key="1">
    <source>
        <dbReference type="SAM" id="MobiDB-lite"/>
    </source>
</evidence>
<dbReference type="OrthoDB" id="7743108at2759"/>
<evidence type="ECO:0000259" key="2">
    <source>
        <dbReference type="PROSITE" id="PS51406"/>
    </source>
</evidence>
<dbReference type="SUPFAM" id="SSF56496">
    <property type="entry name" value="Fibrinogen C-terminal domain-like"/>
    <property type="match status" value="1"/>
</dbReference>
<dbReference type="EnsemblMetazoa" id="CPIJ018858-RA">
    <property type="protein sequence ID" value="CPIJ018858-PA"/>
    <property type="gene ID" value="CPIJ018858"/>
</dbReference>
<dbReference type="PANTHER" id="PTHR19143">
    <property type="entry name" value="FIBRINOGEN/TENASCIN/ANGIOPOEITIN"/>
    <property type="match status" value="1"/>
</dbReference>